<reference evidence="8 9" key="1">
    <citation type="submission" date="2024-10" db="EMBL/GenBank/DDBJ databases">
        <title>The Natural Products Discovery Center: Release of the First 8490 Sequenced Strains for Exploring Actinobacteria Biosynthetic Diversity.</title>
        <authorList>
            <person name="Kalkreuter E."/>
            <person name="Kautsar S.A."/>
            <person name="Yang D."/>
            <person name="Bader C.D."/>
            <person name="Teijaro C.N."/>
            <person name="Fluegel L."/>
            <person name="Davis C.M."/>
            <person name="Simpson J.R."/>
            <person name="Lauterbach L."/>
            <person name="Steele A.D."/>
            <person name="Gui C."/>
            <person name="Meng S."/>
            <person name="Li G."/>
            <person name="Viehrig K."/>
            <person name="Ye F."/>
            <person name="Su P."/>
            <person name="Kiefer A.F."/>
            <person name="Nichols A."/>
            <person name="Cepeda A.J."/>
            <person name="Yan W."/>
            <person name="Fan B."/>
            <person name="Jiang Y."/>
            <person name="Adhikari A."/>
            <person name="Zheng C.-J."/>
            <person name="Schuster L."/>
            <person name="Cowan T.M."/>
            <person name="Smanski M.J."/>
            <person name="Chevrette M.G."/>
            <person name="De Carvalho L.P.S."/>
            <person name="Shen B."/>
        </authorList>
    </citation>
    <scope>NUCLEOTIDE SEQUENCE [LARGE SCALE GENOMIC DNA]</scope>
    <source>
        <strain evidence="8 9">NPDC004045</strain>
    </source>
</reference>
<dbReference type="SUPFAM" id="SSF51905">
    <property type="entry name" value="FAD/NAD(P)-binding domain"/>
    <property type="match status" value="1"/>
</dbReference>
<dbReference type="Pfam" id="PF05199">
    <property type="entry name" value="GMC_oxred_C"/>
    <property type="match status" value="1"/>
</dbReference>
<dbReference type="InterPro" id="IPR051473">
    <property type="entry name" value="P2Ox-like"/>
</dbReference>
<feature type="domain" description="FAD/NAD(P)-binding" evidence="7">
    <location>
        <begin position="17"/>
        <end position="220"/>
    </location>
</feature>
<dbReference type="PANTHER" id="PTHR42784:SF1">
    <property type="entry name" value="PYRANOSE 2-OXIDASE"/>
    <property type="match status" value="1"/>
</dbReference>
<dbReference type="InterPro" id="IPR023753">
    <property type="entry name" value="FAD/NAD-binding_dom"/>
</dbReference>
<protein>
    <submittedName>
        <fullName evidence="8">GMC oxidoreductase</fullName>
    </submittedName>
</protein>
<evidence type="ECO:0000313" key="8">
    <source>
        <dbReference type="EMBL" id="MFF0546583.1"/>
    </source>
</evidence>
<evidence type="ECO:0000256" key="2">
    <source>
        <dbReference type="ARBA" id="ARBA00010790"/>
    </source>
</evidence>
<evidence type="ECO:0000259" key="7">
    <source>
        <dbReference type="Pfam" id="PF07992"/>
    </source>
</evidence>
<evidence type="ECO:0000256" key="3">
    <source>
        <dbReference type="ARBA" id="ARBA00022630"/>
    </source>
</evidence>
<dbReference type="EMBL" id="JBIAMX010000022">
    <property type="protein sequence ID" value="MFF0546583.1"/>
    <property type="molecule type" value="Genomic_DNA"/>
</dbReference>
<name>A0ABW6PWM4_9NOCA</name>
<keyword evidence="9" id="KW-1185">Reference proteome</keyword>
<keyword evidence="5" id="KW-0560">Oxidoreductase</keyword>
<evidence type="ECO:0000313" key="9">
    <source>
        <dbReference type="Proteomes" id="UP001601444"/>
    </source>
</evidence>
<comment type="similarity">
    <text evidence="2">Belongs to the GMC oxidoreductase family.</text>
</comment>
<dbReference type="Proteomes" id="UP001601444">
    <property type="component" value="Unassembled WGS sequence"/>
</dbReference>
<keyword evidence="3" id="KW-0285">Flavoprotein</keyword>
<comment type="caution">
    <text evidence="8">The sequence shown here is derived from an EMBL/GenBank/DDBJ whole genome shotgun (WGS) entry which is preliminary data.</text>
</comment>
<gene>
    <name evidence="8" type="ORF">ACFYTF_27470</name>
</gene>
<dbReference type="InterPro" id="IPR007867">
    <property type="entry name" value="GMC_OxRtase_C"/>
</dbReference>
<dbReference type="Gene3D" id="3.50.50.60">
    <property type="entry name" value="FAD/NAD(P)-binding domain"/>
    <property type="match status" value="3"/>
</dbReference>
<dbReference type="InterPro" id="IPR036188">
    <property type="entry name" value="FAD/NAD-bd_sf"/>
</dbReference>
<evidence type="ECO:0000256" key="4">
    <source>
        <dbReference type="ARBA" id="ARBA00022827"/>
    </source>
</evidence>
<organism evidence="8 9">
    <name type="scientific">Nocardia thailandica</name>
    <dbReference type="NCBI Taxonomy" id="257275"/>
    <lineage>
        <taxon>Bacteria</taxon>
        <taxon>Bacillati</taxon>
        <taxon>Actinomycetota</taxon>
        <taxon>Actinomycetes</taxon>
        <taxon>Mycobacteriales</taxon>
        <taxon>Nocardiaceae</taxon>
        <taxon>Nocardia</taxon>
    </lineage>
</organism>
<dbReference type="PANTHER" id="PTHR42784">
    <property type="entry name" value="PYRANOSE 2-OXIDASE"/>
    <property type="match status" value="1"/>
</dbReference>
<dbReference type="RefSeq" id="WP_387702906.1">
    <property type="nucleotide sequence ID" value="NZ_JBIAMX010000022.1"/>
</dbReference>
<evidence type="ECO:0000259" key="6">
    <source>
        <dbReference type="Pfam" id="PF05199"/>
    </source>
</evidence>
<evidence type="ECO:0000256" key="5">
    <source>
        <dbReference type="ARBA" id="ARBA00023002"/>
    </source>
</evidence>
<feature type="domain" description="Glucose-methanol-choline oxidoreductase C-terminal" evidence="6">
    <location>
        <begin position="308"/>
        <end position="432"/>
    </location>
</feature>
<proteinExistence type="inferred from homology"/>
<evidence type="ECO:0000256" key="1">
    <source>
        <dbReference type="ARBA" id="ARBA00001974"/>
    </source>
</evidence>
<sequence>MLVDDLRTVGDRALRAQVCVIGAGPAGLTVAGELAAAGVDVLVLEQGDGTWPSGPPEERSGFLDDLDFASRPWIPGTGWPLGPGELTPYRDRACAHAGLDAAENRRATAELDPSMLRAHTWQSGRGVRIAAGGPGGPRLYTHATVTHLDTDRTGAHVNSVEVTGAGGRRRRVEAARFVLAAGSIETPRLLLASRRAVAEGVGNRYDQVGRYLMARRAAVVGEVPAPGAALARLGARTRGTGRGRARLIPGMTLAPDVQRSERLLGAALWLQEAPQGGRTRALVGRALRAAAGRSRGRVELRCVVEHGPDRENRVTLTEDTDAAGLPLARVTCLPDPLQDRTARRAAHVVAGEFRRLGLPAPVTAPWLDPAAPAPFTEVGHPAGTTRMSADPRTGVVDAQCRVHGVDNLYVAGSSVFPACGPGQPLLTALALAVRLAERLHADVAARPTRR</sequence>
<keyword evidence="4" id="KW-0274">FAD</keyword>
<comment type="cofactor">
    <cofactor evidence="1">
        <name>FAD</name>
        <dbReference type="ChEBI" id="CHEBI:57692"/>
    </cofactor>
</comment>
<accession>A0ABW6PWM4</accession>
<dbReference type="Pfam" id="PF07992">
    <property type="entry name" value="Pyr_redox_2"/>
    <property type="match status" value="1"/>
</dbReference>